<feature type="compositionally biased region" description="Polar residues" evidence="1">
    <location>
        <begin position="15"/>
        <end position="26"/>
    </location>
</feature>
<feature type="non-terminal residue" evidence="2">
    <location>
        <position position="1"/>
    </location>
</feature>
<dbReference type="InParanoid" id="A0A0C2SS92"/>
<evidence type="ECO:0000313" key="3">
    <source>
        <dbReference type="Proteomes" id="UP000054549"/>
    </source>
</evidence>
<dbReference type="AlphaFoldDB" id="A0A0C2SS92"/>
<dbReference type="STRING" id="946122.A0A0C2SS92"/>
<dbReference type="Proteomes" id="UP000054549">
    <property type="component" value="Unassembled WGS sequence"/>
</dbReference>
<reference evidence="2 3" key="1">
    <citation type="submission" date="2014-04" db="EMBL/GenBank/DDBJ databases">
        <title>Evolutionary Origins and Diversification of the Mycorrhizal Mutualists.</title>
        <authorList>
            <consortium name="DOE Joint Genome Institute"/>
            <consortium name="Mycorrhizal Genomics Consortium"/>
            <person name="Kohler A."/>
            <person name="Kuo A."/>
            <person name="Nagy L.G."/>
            <person name="Floudas D."/>
            <person name="Copeland A."/>
            <person name="Barry K.W."/>
            <person name="Cichocki N."/>
            <person name="Veneault-Fourrey C."/>
            <person name="LaButti K."/>
            <person name="Lindquist E.A."/>
            <person name="Lipzen A."/>
            <person name="Lundell T."/>
            <person name="Morin E."/>
            <person name="Murat C."/>
            <person name="Riley R."/>
            <person name="Ohm R."/>
            <person name="Sun H."/>
            <person name="Tunlid A."/>
            <person name="Henrissat B."/>
            <person name="Grigoriev I.V."/>
            <person name="Hibbett D.S."/>
            <person name="Martin F."/>
        </authorList>
    </citation>
    <scope>NUCLEOTIDE SEQUENCE [LARGE SCALE GENOMIC DNA]</scope>
    <source>
        <strain evidence="2 3">Koide BX008</strain>
    </source>
</reference>
<dbReference type="HOGENOM" id="CLU_2060896_0_0_1"/>
<feature type="compositionally biased region" description="Basic and acidic residues" evidence="1">
    <location>
        <begin position="30"/>
        <end position="45"/>
    </location>
</feature>
<gene>
    <name evidence="2" type="ORF">M378DRAFT_1032693</name>
</gene>
<sequence length="119" mass="13200">MSPVHQGDSEDFHNSESTVSRSNRYNPLSMDRDDSESLKNFDHESVSTASIASKDLVGLPPPSTHTTEVDPSRRVIQLIKLGRNLLSDYGAFAGSVPSSSWERTFSRSVQISQRYSIGR</sequence>
<evidence type="ECO:0000313" key="2">
    <source>
        <dbReference type="EMBL" id="KIL56884.1"/>
    </source>
</evidence>
<evidence type="ECO:0000256" key="1">
    <source>
        <dbReference type="SAM" id="MobiDB-lite"/>
    </source>
</evidence>
<keyword evidence="3" id="KW-1185">Reference proteome</keyword>
<name>A0A0C2SS92_AMAMK</name>
<accession>A0A0C2SS92</accession>
<feature type="region of interest" description="Disordered" evidence="1">
    <location>
        <begin position="1"/>
        <end position="71"/>
    </location>
</feature>
<dbReference type="EMBL" id="KN818394">
    <property type="protein sequence ID" value="KIL56884.1"/>
    <property type="molecule type" value="Genomic_DNA"/>
</dbReference>
<proteinExistence type="predicted"/>
<protein>
    <submittedName>
        <fullName evidence="2">Uncharacterized protein</fullName>
    </submittedName>
</protein>
<organism evidence="2 3">
    <name type="scientific">Amanita muscaria (strain Koide BX008)</name>
    <dbReference type="NCBI Taxonomy" id="946122"/>
    <lineage>
        <taxon>Eukaryota</taxon>
        <taxon>Fungi</taxon>
        <taxon>Dikarya</taxon>
        <taxon>Basidiomycota</taxon>
        <taxon>Agaricomycotina</taxon>
        <taxon>Agaricomycetes</taxon>
        <taxon>Agaricomycetidae</taxon>
        <taxon>Agaricales</taxon>
        <taxon>Pluteineae</taxon>
        <taxon>Amanitaceae</taxon>
        <taxon>Amanita</taxon>
    </lineage>
</organism>